<proteinExistence type="inferred from homology"/>
<sequence length="509" mass="57318">LIFTGFYFEIQSRRQAEVKVFMCARVLMATSSDSMQNINSALCQIATEKLTNTHLTTLQTVTKALRAEQFRASVDREALRSLFAVLSRLSVDVEHLIENMDSQEEEASVCLKLTAECFRAHRNACVQCAQKQCCLRDLGSIKLSFEILARLLKISSGGSNDIYDALRCGIQFLGNIAVGNQLCKDDIWELGFPHIFWDLLELADEKAVSYTCMVIHTCLDEHKTEQLVKDTRQLKLSLKIINLCRTLPDVDWTVFIVTQHFLKSSELVRKMYTQMTNEERLTLLELILAQHGVVEEENCIMPLSAAQFLASCFTDHCRAVLTLSSESSDGQEALVVIRLLDILCEMTSDCKEFTALQDHSDLLSATVDLLKKVHLLGKTSKNVFTAAHDFSLTRPGGADTHPALSFKAHLIRLIGNLCHGNVVNQNKVRELDGIALILDNCSIDSNNPFISQWAVFAIRNILEHNLDNQKLIQGLRRQGVADDMMLREMGFRVEERDGSLLLRPLKKDP</sequence>
<evidence type="ECO:0000256" key="7">
    <source>
        <dbReference type="ARBA" id="ARBA00045173"/>
    </source>
</evidence>
<dbReference type="GO" id="GO:0005829">
    <property type="term" value="C:cytosol"/>
    <property type="evidence" value="ECO:0007669"/>
    <property type="project" value="TreeGrafter"/>
</dbReference>
<keyword evidence="10" id="KW-1185">Reference proteome</keyword>
<name>A0A672QJ88_SINGR</name>
<evidence type="ECO:0000256" key="1">
    <source>
        <dbReference type="ARBA" id="ARBA00004214"/>
    </source>
</evidence>
<evidence type="ECO:0000256" key="6">
    <source>
        <dbReference type="ARBA" id="ARBA00023319"/>
    </source>
</evidence>
<dbReference type="InterPro" id="IPR003006">
    <property type="entry name" value="Ig/MHC_CS"/>
</dbReference>
<evidence type="ECO:0000256" key="3">
    <source>
        <dbReference type="ARBA" id="ARBA00018804"/>
    </source>
</evidence>
<evidence type="ECO:0000259" key="8">
    <source>
        <dbReference type="Pfam" id="PF09759"/>
    </source>
</evidence>
<dbReference type="AlphaFoldDB" id="A0A672QJ88"/>
<evidence type="ECO:0000313" key="9">
    <source>
        <dbReference type="Ensembl" id="ENSSGRP00000075993.1"/>
    </source>
</evidence>
<organism evidence="9 10">
    <name type="scientific">Sinocyclocheilus grahami</name>
    <name type="common">Dianchi golden-line fish</name>
    <name type="synonym">Barbus grahami</name>
    <dbReference type="NCBI Taxonomy" id="75366"/>
    <lineage>
        <taxon>Eukaryota</taxon>
        <taxon>Metazoa</taxon>
        <taxon>Chordata</taxon>
        <taxon>Craniata</taxon>
        <taxon>Vertebrata</taxon>
        <taxon>Euteleostomi</taxon>
        <taxon>Actinopterygii</taxon>
        <taxon>Neopterygii</taxon>
        <taxon>Teleostei</taxon>
        <taxon>Ostariophysi</taxon>
        <taxon>Cypriniformes</taxon>
        <taxon>Cyprinidae</taxon>
        <taxon>Cyprininae</taxon>
        <taxon>Sinocyclocheilus</taxon>
    </lineage>
</organism>
<comment type="similarity">
    <text evidence="2">Belongs to the ataxin-10 family.</text>
</comment>
<keyword evidence="5" id="KW-0131">Cell cycle</keyword>
<dbReference type="GO" id="GO:0030496">
    <property type="term" value="C:midbody"/>
    <property type="evidence" value="ECO:0007669"/>
    <property type="project" value="UniProtKB-SubCell"/>
</dbReference>
<accession>A0A672QJ88</accession>
<dbReference type="Gene3D" id="1.25.10.10">
    <property type="entry name" value="Leucine-rich Repeat Variant"/>
    <property type="match status" value="1"/>
</dbReference>
<evidence type="ECO:0000256" key="4">
    <source>
        <dbReference type="ARBA" id="ARBA00022618"/>
    </source>
</evidence>
<dbReference type="PROSITE" id="PS00290">
    <property type="entry name" value="IG_MHC"/>
    <property type="match status" value="1"/>
</dbReference>
<reference evidence="9" key="2">
    <citation type="submission" date="2025-09" db="UniProtKB">
        <authorList>
            <consortium name="Ensembl"/>
        </authorList>
    </citation>
    <scope>IDENTIFICATION</scope>
</reference>
<dbReference type="InterPro" id="IPR011989">
    <property type="entry name" value="ARM-like"/>
</dbReference>
<protein>
    <recommendedName>
        <fullName evidence="3">Ataxin-10</fullName>
    </recommendedName>
</protein>
<evidence type="ECO:0000256" key="5">
    <source>
        <dbReference type="ARBA" id="ARBA00023306"/>
    </source>
</evidence>
<dbReference type="Proteomes" id="UP000472262">
    <property type="component" value="Unassembled WGS sequence"/>
</dbReference>
<feature type="domain" description="Ataxin-10" evidence="8">
    <location>
        <begin position="406"/>
        <end position="501"/>
    </location>
</feature>
<dbReference type="InterPro" id="IPR051374">
    <property type="entry name" value="Ataxin-10/CTR86_families"/>
</dbReference>
<dbReference type="Ensembl" id="ENSSGRT00000080910.1">
    <property type="protein sequence ID" value="ENSSGRP00000075993.1"/>
    <property type="gene ID" value="ENSSGRG00000038550.1"/>
</dbReference>
<dbReference type="PANTHER" id="PTHR13255">
    <property type="entry name" value="ATAXIN-10"/>
    <property type="match status" value="1"/>
</dbReference>
<dbReference type="Pfam" id="PF09759">
    <property type="entry name" value="Atx10homo_assoc"/>
    <property type="match status" value="1"/>
</dbReference>
<dbReference type="InterPro" id="IPR019156">
    <property type="entry name" value="Ataxin-10_domain"/>
</dbReference>
<dbReference type="InterPro" id="IPR016024">
    <property type="entry name" value="ARM-type_fold"/>
</dbReference>
<reference evidence="9" key="1">
    <citation type="submission" date="2025-08" db="UniProtKB">
        <authorList>
            <consortium name="Ensembl"/>
        </authorList>
    </citation>
    <scope>IDENTIFICATION</scope>
</reference>
<dbReference type="OMA" id="CAWESPP"/>
<dbReference type="PANTHER" id="PTHR13255:SF0">
    <property type="entry name" value="ATAXIN-10"/>
    <property type="match status" value="1"/>
</dbReference>
<keyword evidence="4" id="KW-0132">Cell division</keyword>
<gene>
    <name evidence="9" type="primary">LOC107591266</name>
</gene>
<comment type="subcellular location">
    <subcellularLocation>
        <location evidence="1">Midbody</location>
    </subcellularLocation>
</comment>
<dbReference type="InParanoid" id="A0A672QJ88"/>
<evidence type="ECO:0000256" key="2">
    <source>
        <dbReference type="ARBA" id="ARBA00008384"/>
    </source>
</evidence>
<dbReference type="GO" id="GO:0051301">
    <property type="term" value="P:cell division"/>
    <property type="evidence" value="ECO:0007669"/>
    <property type="project" value="UniProtKB-KW"/>
</dbReference>
<comment type="function">
    <text evidence="7">May play a role in the regulation of cytokinesis. May play a role in signaling by stimulating protein glycosylation. Induces neuritogenesis by activating the Ras-MAP kinase pathway and is necessary for the survival of cerebellar neurons. Does not appear to play a major role in ciliogenesis.</text>
</comment>
<evidence type="ECO:0000313" key="10">
    <source>
        <dbReference type="Proteomes" id="UP000472262"/>
    </source>
</evidence>
<dbReference type="GO" id="GO:0031175">
    <property type="term" value="P:neuron projection development"/>
    <property type="evidence" value="ECO:0007669"/>
    <property type="project" value="TreeGrafter"/>
</dbReference>
<dbReference type="SUPFAM" id="SSF48371">
    <property type="entry name" value="ARM repeat"/>
    <property type="match status" value="1"/>
</dbReference>
<keyword evidence="6" id="KW-0393">Immunoglobulin domain</keyword>